<accession>A0AAV2I9Z1</accession>
<feature type="compositionally biased region" description="Basic and acidic residues" evidence="1">
    <location>
        <begin position="1"/>
        <end position="12"/>
    </location>
</feature>
<dbReference type="EMBL" id="CAXITT010000518">
    <property type="protein sequence ID" value="CAL1542986.1"/>
    <property type="molecule type" value="Genomic_DNA"/>
</dbReference>
<evidence type="ECO:0000313" key="3">
    <source>
        <dbReference type="Proteomes" id="UP001497497"/>
    </source>
</evidence>
<comment type="caution">
    <text evidence="2">The sequence shown here is derived from an EMBL/GenBank/DDBJ whole genome shotgun (WGS) entry which is preliminary data.</text>
</comment>
<reference evidence="2 3" key="1">
    <citation type="submission" date="2024-04" db="EMBL/GenBank/DDBJ databases">
        <authorList>
            <consortium name="Genoscope - CEA"/>
            <person name="William W."/>
        </authorList>
    </citation>
    <scope>NUCLEOTIDE SEQUENCE [LARGE SCALE GENOMIC DNA]</scope>
</reference>
<name>A0AAV2I9Z1_LYMST</name>
<feature type="non-terminal residue" evidence="2">
    <location>
        <position position="447"/>
    </location>
</feature>
<dbReference type="AlphaFoldDB" id="A0AAV2I9Z1"/>
<evidence type="ECO:0000256" key="1">
    <source>
        <dbReference type="SAM" id="MobiDB-lite"/>
    </source>
</evidence>
<dbReference type="Proteomes" id="UP001497497">
    <property type="component" value="Unassembled WGS sequence"/>
</dbReference>
<gene>
    <name evidence="2" type="ORF">GSLYS_00016520001</name>
</gene>
<protein>
    <submittedName>
        <fullName evidence="2">Uncharacterized protein</fullName>
    </submittedName>
</protein>
<proteinExistence type="predicted"/>
<keyword evidence="3" id="KW-1185">Reference proteome</keyword>
<evidence type="ECO:0000313" key="2">
    <source>
        <dbReference type="EMBL" id="CAL1542986.1"/>
    </source>
</evidence>
<feature type="region of interest" description="Disordered" evidence="1">
    <location>
        <begin position="1"/>
        <end position="29"/>
    </location>
</feature>
<feature type="non-terminal residue" evidence="2">
    <location>
        <position position="1"/>
    </location>
</feature>
<sequence length="447" mass="50161">QLGAHTEKIVKEKRMRGRPRKVPGEERKPRIIIGKRKATSKKKNNAANRGFPVKFPKSLMPDMNLSQNQQKFENFRLGIVDKDGGQKIIELNCDTVKTAQPNNSNTLWSHTDAGTEGQKVCTTPVKKKETPLELDTTTADPNQIASSKNQSNDISKLFVPSQAIIKTPPTTITLPSISSLEKDYELASLIPSCPPVIGDVKNDQFFIPQSTFDQDGKTSMIIVGPFCMVCDPKPRLVLVSPEQQKKGPTMILRRKIHSPSNTPPRDFRIHKGTRYLRQSEKVSFEAKSGDHGDPATVLHDHDYMTPLELRDNVRRYCKAVAKHSANARFIDARVEDIREREDNYVVTIKGDNMLRRVKDLPSPSQAPMHNNEDGMPVVYNLSQIETSALHRAELVAKREEMVQESKQTGDYSQVLFPLSAIGDVVMEVLIPPGGTEFLPRPKVKNQE</sequence>
<organism evidence="2 3">
    <name type="scientific">Lymnaea stagnalis</name>
    <name type="common">Great pond snail</name>
    <name type="synonym">Helix stagnalis</name>
    <dbReference type="NCBI Taxonomy" id="6523"/>
    <lineage>
        <taxon>Eukaryota</taxon>
        <taxon>Metazoa</taxon>
        <taxon>Spiralia</taxon>
        <taxon>Lophotrochozoa</taxon>
        <taxon>Mollusca</taxon>
        <taxon>Gastropoda</taxon>
        <taxon>Heterobranchia</taxon>
        <taxon>Euthyneura</taxon>
        <taxon>Panpulmonata</taxon>
        <taxon>Hygrophila</taxon>
        <taxon>Lymnaeoidea</taxon>
        <taxon>Lymnaeidae</taxon>
        <taxon>Lymnaea</taxon>
    </lineage>
</organism>